<evidence type="ECO:0000256" key="1">
    <source>
        <dbReference type="ARBA" id="ARBA00005329"/>
    </source>
</evidence>
<evidence type="ECO:0000256" key="8">
    <source>
        <dbReference type="ARBA" id="ARBA00049254"/>
    </source>
</evidence>
<evidence type="ECO:0000313" key="14">
    <source>
        <dbReference type="EMBL" id="KHN83233.1"/>
    </source>
</evidence>
<dbReference type="GO" id="GO:0004096">
    <property type="term" value="F:catalase activity"/>
    <property type="evidence" value="ECO:0007669"/>
    <property type="project" value="UniProtKB-EC"/>
</dbReference>
<evidence type="ECO:0000313" key="15">
    <source>
        <dbReference type="Proteomes" id="UP000031036"/>
    </source>
</evidence>
<dbReference type="InterPro" id="IPR020835">
    <property type="entry name" value="Catalase_sf"/>
</dbReference>
<comment type="similarity">
    <text evidence="1 9">Belongs to the catalase family.</text>
</comment>
<dbReference type="PANTHER" id="PTHR11465">
    <property type="entry name" value="CATALASE"/>
    <property type="match status" value="1"/>
</dbReference>
<dbReference type="OrthoDB" id="6880011at2759"/>
<reference evidence="14 15" key="1">
    <citation type="submission" date="2014-11" db="EMBL/GenBank/DDBJ databases">
        <title>Genetic blueprint of the zoonotic pathogen Toxocara canis.</title>
        <authorList>
            <person name="Zhu X.-Q."/>
            <person name="Korhonen P.K."/>
            <person name="Cai H."/>
            <person name="Young N.D."/>
            <person name="Nejsum P."/>
            <person name="von Samson-Himmelstjerna G."/>
            <person name="Boag P.R."/>
            <person name="Tan P."/>
            <person name="Li Q."/>
            <person name="Min J."/>
            <person name="Yang Y."/>
            <person name="Wang X."/>
            <person name="Fang X."/>
            <person name="Hall R.S."/>
            <person name="Hofmann A."/>
            <person name="Sternberg P.W."/>
            <person name="Jex A.R."/>
            <person name="Gasser R.B."/>
        </authorList>
    </citation>
    <scope>NUCLEOTIDE SEQUENCE [LARGE SCALE GENOMIC DNA]</scope>
    <source>
        <strain evidence="14">PN_DK_2014</strain>
    </source>
</reference>
<keyword evidence="15" id="KW-1185">Reference proteome</keyword>
<dbReference type="EMBL" id="JPKZ01001209">
    <property type="protein sequence ID" value="KHN83233.1"/>
    <property type="molecule type" value="Genomic_DNA"/>
</dbReference>
<evidence type="ECO:0000256" key="5">
    <source>
        <dbReference type="ARBA" id="ARBA00023002"/>
    </source>
</evidence>
<keyword evidence="7 9" id="KW-0376">Hydrogen peroxide</keyword>
<comment type="caution">
    <text evidence="14">The sequence shown here is derived from an EMBL/GenBank/DDBJ whole genome shotgun (WGS) entry which is preliminary data.</text>
</comment>
<dbReference type="GO" id="GO:0005739">
    <property type="term" value="C:mitochondrion"/>
    <property type="evidence" value="ECO:0007669"/>
    <property type="project" value="TreeGrafter"/>
</dbReference>
<feature type="domain" description="Catalase core" evidence="13">
    <location>
        <begin position="38"/>
        <end position="494"/>
    </location>
</feature>
<evidence type="ECO:0000259" key="13">
    <source>
        <dbReference type="SMART" id="SM01060"/>
    </source>
</evidence>
<accession>A0A0B2VNV9</accession>
<dbReference type="PROSITE" id="PS51402">
    <property type="entry name" value="CATALASE_3"/>
    <property type="match status" value="1"/>
</dbReference>
<dbReference type="GO" id="GO:0005777">
    <property type="term" value="C:peroxisome"/>
    <property type="evidence" value="ECO:0007669"/>
    <property type="project" value="TreeGrafter"/>
</dbReference>
<dbReference type="Proteomes" id="UP000031036">
    <property type="component" value="Unassembled WGS sequence"/>
</dbReference>
<keyword evidence="12" id="KW-1133">Transmembrane helix</keyword>
<evidence type="ECO:0000256" key="6">
    <source>
        <dbReference type="ARBA" id="ARBA00023004"/>
    </source>
</evidence>
<gene>
    <name evidence="14" type="primary">ctl-2</name>
    <name evidence="14" type="ORF">Tcan_14873</name>
</gene>
<dbReference type="Gene3D" id="2.40.180.10">
    <property type="entry name" value="Catalase core domain"/>
    <property type="match status" value="4"/>
</dbReference>
<dbReference type="FunFam" id="2.40.180.10:FF:000026">
    <property type="entry name" value="Catalase"/>
    <property type="match status" value="1"/>
</dbReference>
<evidence type="ECO:0000256" key="7">
    <source>
        <dbReference type="ARBA" id="ARBA00023324"/>
    </source>
</evidence>
<feature type="compositionally biased region" description="Polar residues" evidence="11">
    <location>
        <begin position="1275"/>
        <end position="1293"/>
    </location>
</feature>
<keyword evidence="12" id="KW-0472">Membrane</keyword>
<dbReference type="Pfam" id="PF06628">
    <property type="entry name" value="Catalase-rel"/>
    <property type="match status" value="1"/>
</dbReference>
<dbReference type="GO" id="GO:0046872">
    <property type="term" value="F:metal ion binding"/>
    <property type="evidence" value="ECO:0007669"/>
    <property type="project" value="UniProtKB-KW"/>
</dbReference>
<evidence type="ECO:0000256" key="11">
    <source>
        <dbReference type="SAM" id="MobiDB-lite"/>
    </source>
</evidence>
<dbReference type="SMART" id="SM01060">
    <property type="entry name" value="Catalase"/>
    <property type="match status" value="1"/>
</dbReference>
<keyword evidence="5 9" id="KW-0560">Oxidoreductase</keyword>
<protein>
    <recommendedName>
        <fullName evidence="9">Catalase</fullName>
        <ecNumber evidence="9">1.11.1.6</ecNumber>
    </recommendedName>
</protein>
<comment type="function">
    <text evidence="10">Catalyzes the degradation of hydrogen peroxide (H(2)O(2)) generated by peroxisomal oxidases to water and oxygen, thereby protecting cells from the toxic effects of hydrogen peroxide.</text>
</comment>
<evidence type="ECO:0000256" key="9">
    <source>
        <dbReference type="RuleBase" id="RU000498"/>
    </source>
</evidence>
<sequence length="1452" mass="167210">MGKVRLKPPTVMAQRNAMPHEKQLDEYRKSQPKPDVMTMSNGAPIHNKNAVLTAGPRGPLLLQDHIYLDEMAHFDRERIPERVVHAKGAGAHGYFEVTHDITKYCKANLFNGIGKKTPVFIRFSTVGGESGSADTARDPRGFAIKFYTEEGNWDLVGNNTPIFFIRDPILFPSFIHTQKRNPTTHLKASIFIYLLYFLLVIFNSDAVVRLISGESGSADTARDPRGFAIKFYTEEGNWDLDANMMFDFWTLRPESTHQVMFLFGDRGTPDGYRHMNGYGSHTFKLVNKDGNAVYCKFHVKAKEIKNLPADVAERLMGEDPDYSIRDLYDAIERGDFPEWKFMIQVMTFEQARNYQYNPFDVTKVMTFEQARNYQYNPFDVTKIWSHKEFPLIPVGKIVLNRNPKNYFAEVEQSAFSPAHIVPGIEFSPDKMLQGRIFAYPDTHFHRLGPNYIQLPINCPYRARTRNVQRDGLMALGDNQAGMPNYHPNSFNGPKERTDVKESKWTASGDVDRFNSHDDDNFSQPREFWLKVLDEDARERLVNNIAGVLCKCKEFIQERAIKMFGDVHDDFGRRLRKALQQRTAQEVKDEVWRDQECGQDTIPAIKNGDHLIELEFQLEDIDLRKDRGYAHSIALPPSLRDTKDDAKANKNRFYRLKLLPEQYRYTEYYYPENEPYRVYFHNVCNRWFVYKTYQRVDELFMTDNFNAKSYYMGMIPNELMQRGDFREINDFLSVASVLHGENERKKELRFGTGRGFRLSARTMKGRQLPPTYLASHAREGRIGPSMLKVVVFHHAKEIADYQRERLSKIDEEAQTIDLSTHLLKFTADRRAWLNARKSMHDYEKLQHKIRKTVPFKRSSAARLVILPGVTVADLCNELIDFPAWIGYHFYFMRVCNKSGVNIVYDDINYAVKENNKLRHLRVKLSRYSYTPQAVTASDSKKVFSGGRVTLDHFPLSSRPPSIASESGVSTITKMSTATTSPNSWRNDWTMQATHDDYDHRLTETTIANPRETRAVGAEQFAIRLNNEINSRLSLVVADMDTVATTLNLNNRMDPRVVCVCEFESPRVMLETIGDLKWLHNAEKRIAEIIATPSPTADDKKDLQVTLDHFPLSSRPPSIASESGVSTITKMSTATTSPNSWRNDWTMQATHDDYDHRLTETTIANPRETRAVGAEQFAIRLNNEINSRLSLVVADMDTVATTLNLNNRMDPRVVCVCEFESPRVMLETIGDLKWLHNAEKRIAEIIATPSPTADDKKDLQVLLYAKQRYEQPLSAYDRSTQQPNEMAQESEQPAQEGTIFPGRASKNHLFINESWRRTIDANRLPANVINVLKLLVTDRHSWLLDSDYSNITLVTDRHSWLLDSDYSNITLVSRCDKLCKTRITDFFHRFYLSDRQTNLLAIGTLALFLFLFIFFCIIFILKPNSLEDADIGYCPASAFGFDTDDPQRTFIDYI</sequence>
<dbReference type="PROSITE" id="PS00437">
    <property type="entry name" value="CATALASE_1"/>
    <property type="match status" value="1"/>
</dbReference>
<keyword evidence="12" id="KW-0812">Transmembrane</keyword>
<dbReference type="GO" id="GO:0042542">
    <property type="term" value="P:response to hydrogen peroxide"/>
    <property type="evidence" value="ECO:0007669"/>
    <property type="project" value="TreeGrafter"/>
</dbReference>
<dbReference type="InterPro" id="IPR024708">
    <property type="entry name" value="Catalase_AS"/>
</dbReference>
<keyword evidence="2 9" id="KW-0575">Peroxidase</keyword>
<dbReference type="SUPFAM" id="SSF56634">
    <property type="entry name" value="Heme-dependent catalase-like"/>
    <property type="match status" value="3"/>
</dbReference>
<dbReference type="EC" id="1.11.1.6" evidence="9"/>
<evidence type="ECO:0000256" key="10">
    <source>
        <dbReference type="RuleBase" id="RU004142"/>
    </source>
</evidence>
<evidence type="ECO:0000256" key="2">
    <source>
        <dbReference type="ARBA" id="ARBA00022559"/>
    </source>
</evidence>
<keyword evidence="3 9" id="KW-0349">Heme</keyword>
<dbReference type="InterPro" id="IPR002226">
    <property type="entry name" value="Catalase_haem_BS"/>
</dbReference>
<dbReference type="GO" id="GO:0042744">
    <property type="term" value="P:hydrogen peroxide catabolic process"/>
    <property type="evidence" value="ECO:0007669"/>
    <property type="project" value="UniProtKB-KW"/>
</dbReference>
<dbReference type="InterPro" id="IPR040333">
    <property type="entry name" value="Catalase_3"/>
</dbReference>
<dbReference type="PROSITE" id="PS00438">
    <property type="entry name" value="CATALASE_2"/>
    <property type="match status" value="1"/>
</dbReference>
<keyword evidence="6 9" id="KW-0408">Iron</keyword>
<dbReference type="InterPro" id="IPR018028">
    <property type="entry name" value="Catalase"/>
</dbReference>
<dbReference type="Pfam" id="PF00199">
    <property type="entry name" value="Catalase"/>
    <property type="match status" value="3"/>
</dbReference>
<dbReference type="PRINTS" id="PR00067">
    <property type="entry name" value="CATALASE"/>
</dbReference>
<evidence type="ECO:0000256" key="4">
    <source>
        <dbReference type="ARBA" id="ARBA00022723"/>
    </source>
</evidence>
<dbReference type="STRING" id="6265.A0A0B2VNV9"/>
<dbReference type="InterPro" id="IPR010582">
    <property type="entry name" value="Catalase_immune_responsive"/>
</dbReference>
<dbReference type="InterPro" id="IPR011614">
    <property type="entry name" value="Catalase_core"/>
</dbReference>
<comment type="catalytic activity">
    <reaction evidence="8 9">
        <text>2 H2O2 = O2 + 2 H2O</text>
        <dbReference type="Rhea" id="RHEA:20309"/>
        <dbReference type="ChEBI" id="CHEBI:15377"/>
        <dbReference type="ChEBI" id="CHEBI:15379"/>
        <dbReference type="ChEBI" id="CHEBI:16240"/>
        <dbReference type="EC" id="1.11.1.6"/>
    </reaction>
</comment>
<evidence type="ECO:0000256" key="3">
    <source>
        <dbReference type="ARBA" id="ARBA00022617"/>
    </source>
</evidence>
<feature type="transmembrane region" description="Helical" evidence="12">
    <location>
        <begin position="1397"/>
        <end position="1419"/>
    </location>
</feature>
<dbReference type="GO" id="GO:0020037">
    <property type="term" value="F:heme binding"/>
    <property type="evidence" value="ECO:0007669"/>
    <property type="project" value="InterPro"/>
</dbReference>
<proteinExistence type="inferred from homology"/>
<name>A0A0B2VNV9_TOXCA</name>
<feature type="region of interest" description="Disordered" evidence="11">
    <location>
        <begin position="1272"/>
        <end position="1296"/>
    </location>
</feature>
<dbReference type="CDD" id="cd08156">
    <property type="entry name" value="catalase_clade_3"/>
    <property type="match status" value="1"/>
</dbReference>
<organism evidence="14 15">
    <name type="scientific">Toxocara canis</name>
    <name type="common">Canine roundworm</name>
    <dbReference type="NCBI Taxonomy" id="6265"/>
    <lineage>
        <taxon>Eukaryota</taxon>
        <taxon>Metazoa</taxon>
        <taxon>Ecdysozoa</taxon>
        <taxon>Nematoda</taxon>
        <taxon>Chromadorea</taxon>
        <taxon>Rhabditida</taxon>
        <taxon>Spirurina</taxon>
        <taxon>Ascaridomorpha</taxon>
        <taxon>Ascaridoidea</taxon>
        <taxon>Toxocaridae</taxon>
        <taxon>Toxocara</taxon>
    </lineage>
</organism>
<dbReference type="PANTHER" id="PTHR11465:SF9">
    <property type="entry name" value="CATALASE"/>
    <property type="match status" value="1"/>
</dbReference>
<keyword evidence="4 9" id="KW-0479">Metal-binding</keyword>
<evidence type="ECO:0000256" key="12">
    <source>
        <dbReference type="SAM" id="Phobius"/>
    </source>
</evidence>